<evidence type="ECO:0000313" key="3">
    <source>
        <dbReference type="EMBL" id="KIG14419.1"/>
    </source>
</evidence>
<sequence length="750" mass="83416">MPVAEELYLRLFAELNDSRFDSPEAQSLLDQLGSRALAFRAFARARRRAWGRARADFLAALELHDTHDQDDQDDQQQPDPLLLWICGAGLIAVRDYDRGVATLTRAAANAGPNDEVGVATRARKLALKYTTLLGWSHEARELRESIATLDIHGAKHLRAHGLELQRQAAIRRRAQQALEGPPDLSARKAYALLFRDGPDAAGEALDTLLRRHGDHPALLRARLRLELLLDQLESAEQRAAALSDANAAALRAERAALALAWGDANQALLLTREAGDDPQLLYLRGLATRLLVDDPGEAAELFERARVALPNSVAINLALAVTRHLQDPHEFTAGIERRFEELLEWAPGLLADAAASAGLSLWTDDGPAAEREIKAQILQRAHGMLTSERDVSLSTYARKGSNGRLHLRHVAPVGEGPSHCAKLHHDEDELISQYEATLVWAIGVRPPRPDQADARRTEHEAQRRDDSDPSQLWTPRYLSAAQIEQFLRDGFIVLPGAFDPELARRWREDAKRRLRDEPERWVRGYDPSDESRSLAGFSADDPSTWNRSRIDLLGPETLVIEEFSPTAWAAICDLLGGPARIETTSWGNYLILNLRDDDPDAKDQPSGHATSWHIDDPSPTTRVDRIRNGLVCIALFDKLLPRSGNTWLALDSVARVARELAANPSGVDFVTDRGSRITKLCERFHEVVGEAGDILLLHPLLMHSASQNRSGRIRWMANPMVYMKQPLDITRPVEQLSPVELAIHRAIQTP</sequence>
<organism evidence="3 4">
    <name type="scientific">Enhygromyxa salina</name>
    <dbReference type="NCBI Taxonomy" id="215803"/>
    <lineage>
        <taxon>Bacteria</taxon>
        <taxon>Pseudomonadati</taxon>
        <taxon>Myxococcota</taxon>
        <taxon>Polyangia</taxon>
        <taxon>Nannocystales</taxon>
        <taxon>Nannocystaceae</taxon>
        <taxon>Enhygromyxa</taxon>
    </lineage>
</organism>
<evidence type="ECO:0000256" key="1">
    <source>
        <dbReference type="SAM" id="Coils"/>
    </source>
</evidence>
<gene>
    <name evidence="3" type="ORF">DB30_06762</name>
</gene>
<feature type="coiled-coil region" evidence="1">
    <location>
        <begin position="218"/>
        <end position="252"/>
    </location>
</feature>
<evidence type="ECO:0008006" key="5">
    <source>
        <dbReference type="Google" id="ProtNLM"/>
    </source>
</evidence>
<proteinExistence type="predicted"/>
<evidence type="ECO:0000256" key="2">
    <source>
        <dbReference type="SAM" id="MobiDB-lite"/>
    </source>
</evidence>
<dbReference type="GO" id="GO:0016706">
    <property type="term" value="F:2-oxoglutarate-dependent dioxygenase activity"/>
    <property type="evidence" value="ECO:0007669"/>
    <property type="project" value="UniProtKB-ARBA"/>
</dbReference>
<dbReference type="Proteomes" id="UP000031599">
    <property type="component" value="Unassembled WGS sequence"/>
</dbReference>
<dbReference type="SUPFAM" id="SSF51197">
    <property type="entry name" value="Clavaminate synthase-like"/>
    <property type="match status" value="1"/>
</dbReference>
<accession>A0A0C1Z9Z0</accession>
<protein>
    <recommendedName>
        <fullName evidence="5">Phytanoyl-CoA dioxygenase (PhyH)</fullName>
    </recommendedName>
</protein>
<comment type="caution">
    <text evidence="3">The sequence shown here is derived from an EMBL/GenBank/DDBJ whole genome shotgun (WGS) entry which is preliminary data.</text>
</comment>
<dbReference type="EMBL" id="JMCC02000073">
    <property type="protein sequence ID" value="KIG14419.1"/>
    <property type="molecule type" value="Genomic_DNA"/>
</dbReference>
<evidence type="ECO:0000313" key="4">
    <source>
        <dbReference type="Proteomes" id="UP000031599"/>
    </source>
</evidence>
<dbReference type="InterPro" id="IPR008775">
    <property type="entry name" value="Phytyl_CoA_dOase-like"/>
</dbReference>
<name>A0A0C1Z9Z0_9BACT</name>
<reference evidence="3 4" key="1">
    <citation type="submission" date="2014-12" db="EMBL/GenBank/DDBJ databases">
        <title>Genome assembly of Enhygromyxa salina DSM 15201.</title>
        <authorList>
            <person name="Sharma G."/>
            <person name="Subramanian S."/>
        </authorList>
    </citation>
    <scope>NUCLEOTIDE SEQUENCE [LARGE SCALE GENOMIC DNA]</scope>
    <source>
        <strain evidence="3 4">DSM 15201</strain>
    </source>
</reference>
<dbReference type="Gene3D" id="2.60.120.620">
    <property type="entry name" value="q2cbj1_9rhob like domain"/>
    <property type="match status" value="1"/>
</dbReference>
<keyword evidence="1" id="KW-0175">Coiled coil</keyword>
<dbReference type="AlphaFoldDB" id="A0A0C1Z9Z0"/>
<dbReference type="Pfam" id="PF05721">
    <property type="entry name" value="PhyH"/>
    <property type="match status" value="1"/>
</dbReference>
<feature type="region of interest" description="Disordered" evidence="2">
    <location>
        <begin position="445"/>
        <end position="472"/>
    </location>
</feature>
<feature type="compositionally biased region" description="Basic and acidic residues" evidence="2">
    <location>
        <begin position="447"/>
        <end position="467"/>
    </location>
</feature>